<organism evidence="4 5">
    <name type="scientific">Bacteroides cellulosilyticus</name>
    <dbReference type="NCBI Taxonomy" id="246787"/>
    <lineage>
        <taxon>Bacteria</taxon>
        <taxon>Pseudomonadati</taxon>
        <taxon>Bacteroidota</taxon>
        <taxon>Bacteroidia</taxon>
        <taxon>Bacteroidales</taxon>
        <taxon>Bacteroidaceae</taxon>
        <taxon>Bacteroides</taxon>
    </lineage>
</organism>
<dbReference type="SUPFAM" id="SSF56935">
    <property type="entry name" value="Porins"/>
    <property type="match status" value="1"/>
</dbReference>
<accession>A0A0P0FT88</accession>
<proteinExistence type="inferred from homology"/>
<dbReference type="EMBL" id="CP012801">
    <property type="protein sequence ID" value="ALJ58430.1"/>
    <property type="molecule type" value="Genomic_DNA"/>
</dbReference>
<dbReference type="GO" id="GO:0009279">
    <property type="term" value="C:cell outer membrane"/>
    <property type="evidence" value="ECO:0007669"/>
    <property type="project" value="UniProtKB-SubCell"/>
</dbReference>
<dbReference type="Gene3D" id="2.170.130.10">
    <property type="entry name" value="TonB-dependent receptor, plug domain"/>
    <property type="match status" value="1"/>
</dbReference>
<keyword evidence="1" id="KW-0472">Membrane</keyword>
<dbReference type="PROSITE" id="PS00430">
    <property type="entry name" value="TONB_DEPENDENT_REC_1"/>
    <property type="match status" value="1"/>
</dbReference>
<feature type="signal peptide" evidence="2">
    <location>
        <begin position="1"/>
        <end position="20"/>
    </location>
</feature>
<sequence>MKHRILILLSAILISLVGTAQDNVAGVILNEKGKPAKKIKMRVKGRMKILSTSSKGIFELDNVKTGDTLLVYPNRKLVAYVPMSGIPTYTIHLGKNSLRYATNDKTITCMYQEIPEQTYNSNIITYERIRQLDVNNLIDLLRGNIAGLQINYSNGQMKASIRGSSSFALSTEPLFIVGGTEYNSLEEANNAVSVEDIREVEIKKDGSEYGMKGANGVIIIRIK</sequence>
<comment type="subcellular location">
    <subcellularLocation>
        <location evidence="1">Cell outer membrane</location>
        <topology evidence="1">Multi-pass membrane protein</topology>
    </subcellularLocation>
</comment>
<evidence type="ECO:0000259" key="3">
    <source>
        <dbReference type="Pfam" id="PF07715"/>
    </source>
</evidence>
<keyword evidence="1" id="KW-1134">Transmembrane beta strand</keyword>
<name>A0A0P0FT88_9BACE</name>
<reference evidence="4 5" key="1">
    <citation type="journal article" date="2015" name="Science">
        <title>Genetic determinants of in vivo fitness and diet responsiveness in multiple human gut Bacteroides.</title>
        <authorList>
            <person name="Wu M."/>
            <person name="McNulty N.P."/>
            <person name="Rodionov D.A."/>
            <person name="Khoroshkin M.S."/>
            <person name="Griffin N.W."/>
            <person name="Cheng J."/>
            <person name="Latreille P."/>
            <person name="Kerstetter R.A."/>
            <person name="Terrapon N."/>
            <person name="Henrissat B."/>
            <person name="Osterman A.L."/>
            <person name="Gordon J.I."/>
        </authorList>
    </citation>
    <scope>NUCLEOTIDE SEQUENCE [LARGE SCALE GENOMIC DNA]</scope>
    <source>
        <strain evidence="4 5">WH2</strain>
    </source>
</reference>
<keyword evidence="2" id="KW-0732">Signal</keyword>
<keyword evidence="1" id="KW-0813">Transport</keyword>
<dbReference type="PROSITE" id="PS52016">
    <property type="entry name" value="TONB_DEPENDENT_REC_3"/>
    <property type="match status" value="1"/>
</dbReference>
<dbReference type="InterPro" id="IPR037066">
    <property type="entry name" value="Plug_dom_sf"/>
</dbReference>
<evidence type="ECO:0000256" key="1">
    <source>
        <dbReference type="PROSITE-ProRule" id="PRU01360"/>
    </source>
</evidence>
<dbReference type="Pfam" id="PF07715">
    <property type="entry name" value="Plug"/>
    <property type="match status" value="1"/>
</dbReference>
<keyword evidence="1" id="KW-0998">Cell outer membrane</keyword>
<comment type="similarity">
    <text evidence="1">Belongs to the TonB-dependent receptor family.</text>
</comment>
<evidence type="ECO:0000313" key="4">
    <source>
        <dbReference type="EMBL" id="ALJ58430.1"/>
    </source>
</evidence>
<dbReference type="RefSeq" id="WP_022209972.1">
    <property type="nucleotide sequence ID" value="NZ_CAXSKE010000008.1"/>
</dbReference>
<keyword evidence="1" id="KW-0812">Transmembrane</keyword>
<dbReference type="Proteomes" id="UP000061809">
    <property type="component" value="Chromosome"/>
</dbReference>
<dbReference type="PATRIC" id="fig|246787.4.peg.1206"/>
<feature type="chain" id="PRO_5006046600" evidence="2">
    <location>
        <begin position="21"/>
        <end position="223"/>
    </location>
</feature>
<dbReference type="AlphaFoldDB" id="A0A0P0FT88"/>
<evidence type="ECO:0000256" key="2">
    <source>
        <dbReference type="SAM" id="SignalP"/>
    </source>
</evidence>
<evidence type="ECO:0000313" key="5">
    <source>
        <dbReference type="Proteomes" id="UP000061809"/>
    </source>
</evidence>
<feature type="domain" description="TonB-dependent receptor plug" evidence="3">
    <location>
        <begin position="117"/>
        <end position="217"/>
    </location>
</feature>
<gene>
    <name evidence="4" type="ORF">BcellWH2_01168</name>
</gene>
<protein>
    <submittedName>
        <fullName evidence="4">TonB-dependent Receptor Plug Domain protein</fullName>
    </submittedName>
</protein>
<dbReference type="KEGG" id="bcel:BcellWH2_01168"/>
<dbReference type="InterPro" id="IPR039426">
    <property type="entry name" value="TonB-dep_rcpt-like"/>
</dbReference>
<dbReference type="InterPro" id="IPR010916">
    <property type="entry name" value="TonB_box_CS"/>
</dbReference>
<dbReference type="InterPro" id="IPR012910">
    <property type="entry name" value="Plug_dom"/>
</dbReference>
<keyword evidence="4" id="KW-0675">Receptor</keyword>